<dbReference type="AlphaFoldDB" id="A0A3B5Y0X8"/>
<dbReference type="Gramene" id="TraesCS1A02G238500.1">
    <property type="protein sequence ID" value="TraesCS1A02G238500.1"/>
    <property type="gene ID" value="TraesCS1A02G238500"/>
</dbReference>
<feature type="domain" description="EF-hand" evidence="2">
    <location>
        <begin position="8"/>
        <end position="43"/>
    </location>
</feature>
<dbReference type="InterPro" id="IPR011992">
    <property type="entry name" value="EF-hand-dom_pair"/>
</dbReference>
<name>A0A3B5Y0X8_WHEAT</name>
<dbReference type="Gene3D" id="1.10.238.10">
    <property type="entry name" value="EF-hand"/>
    <property type="match status" value="1"/>
</dbReference>
<evidence type="ECO:0000256" key="1">
    <source>
        <dbReference type="ARBA" id="ARBA00022837"/>
    </source>
</evidence>
<reference evidence="3" key="1">
    <citation type="submission" date="2018-08" db="EMBL/GenBank/DDBJ databases">
        <authorList>
            <person name="Rossello M."/>
        </authorList>
    </citation>
    <scope>NUCLEOTIDE SEQUENCE [LARGE SCALE GENOMIC DNA]</scope>
    <source>
        <strain evidence="3">cv. Chinese Spring</strain>
    </source>
</reference>
<dbReference type="SMR" id="A0A3B5Y0X8"/>
<organism evidence="3">
    <name type="scientific">Triticum aestivum</name>
    <name type="common">Wheat</name>
    <dbReference type="NCBI Taxonomy" id="4565"/>
    <lineage>
        <taxon>Eukaryota</taxon>
        <taxon>Viridiplantae</taxon>
        <taxon>Streptophyta</taxon>
        <taxon>Embryophyta</taxon>
        <taxon>Tracheophyta</taxon>
        <taxon>Spermatophyta</taxon>
        <taxon>Magnoliopsida</taxon>
        <taxon>Liliopsida</taxon>
        <taxon>Poales</taxon>
        <taxon>Poaceae</taxon>
        <taxon>BOP clade</taxon>
        <taxon>Pooideae</taxon>
        <taxon>Triticodae</taxon>
        <taxon>Triticeae</taxon>
        <taxon>Triticinae</taxon>
        <taxon>Triticum</taxon>
    </lineage>
</organism>
<dbReference type="Gramene" id="TraesCS1A03G0620600.1">
    <property type="protein sequence ID" value="TraesCS1A03G0620600.1.CDS"/>
    <property type="gene ID" value="TraesCS1A03G0620600"/>
</dbReference>
<dbReference type="OMA" id="REEHICT"/>
<dbReference type="PROSITE" id="PS50222">
    <property type="entry name" value="EF_HAND_2"/>
    <property type="match status" value="1"/>
</dbReference>
<evidence type="ECO:0000259" key="2">
    <source>
        <dbReference type="PROSITE" id="PS50222"/>
    </source>
</evidence>
<dbReference type="Proteomes" id="UP000019116">
    <property type="component" value="Chromosome 1A"/>
</dbReference>
<dbReference type="EnsemblPlants" id="TraesCS1A02G238500.1">
    <property type="protein sequence ID" value="TraesCS1A02G238500.1"/>
    <property type="gene ID" value="TraesCS1A02G238500"/>
</dbReference>
<sequence>MVHMNKRDREEHIYTAFQYFDQDSSGYITEEEMEQALQELKLYGPRNTSMASLKLIFTMWGSFIKFRCKQGVMRFSCKVYKGK</sequence>
<keyword evidence="1" id="KW-0106">Calcium</keyword>
<keyword evidence="4" id="KW-1185">Reference proteome</keyword>
<dbReference type="GO" id="GO:0005509">
    <property type="term" value="F:calcium ion binding"/>
    <property type="evidence" value="ECO:0007669"/>
    <property type="project" value="InterPro"/>
</dbReference>
<dbReference type="InterPro" id="IPR002048">
    <property type="entry name" value="EF_hand_dom"/>
</dbReference>
<dbReference type="OrthoDB" id="685992at2759"/>
<proteinExistence type="predicted"/>
<dbReference type="Pfam" id="PF13499">
    <property type="entry name" value="EF-hand_7"/>
    <property type="match status" value="1"/>
</dbReference>
<evidence type="ECO:0000313" key="4">
    <source>
        <dbReference type="Proteomes" id="UP000019116"/>
    </source>
</evidence>
<protein>
    <recommendedName>
        <fullName evidence="2">EF-hand domain-containing protein</fullName>
    </recommendedName>
</protein>
<dbReference type="STRING" id="4565.A0A3B5Y0X8"/>
<evidence type="ECO:0000313" key="3">
    <source>
        <dbReference type="EnsemblPlants" id="TraesCS1A02G238500.1"/>
    </source>
</evidence>
<accession>A0A3B5Y0X8</accession>
<dbReference type="InterPro" id="IPR018247">
    <property type="entry name" value="EF_Hand_1_Ca_BS"/>
</dbReference>
<dbReference type="PROSITE" id="PS00018">
    <property type="entry name" value="EF_HAND_1"/>
    <property type="match status" value="1"/>
</dbReference>
<reference evidence="3" key="2">
    <citation type="submission" date="2018-10" db="UniProtKB">
        <authorList>
            <consortium name="EnsemblPlants"/>
        </authorList>
    </citation>
    <scope>IDENTIFICATION</scope>
</reference>
<dbReference type="SUPFAM" id="SSF47473">
    <property type="entry name" value="EF-hand"/>
    <property type="match status" value="1"/>
</dbReference>
<dbReference type="Gramene" id="TraesNOR1A03G00112590.1">
    <property type="protein sequence ID" value="TraesNOR1A03G00112590.1"/>
    <property type="gene ID" value="TraesNOR1A03G00112590"/>
</dbReference>